<protein>
    <recommendedName>
        <fullName evidence="2">30S ribosomal protein S19</fullName>
    </recommendedName>
</protein>
<dbReference type="AlphaFoldDB" id="A0A382R684"/>
<feature type="non-terminal residue" evidence="1">
    <location>
        <position position="26"/>
    </location>
</feature>
<name>A0A382R684_9ZZZZ</name>
<reference evidence="1" key="1">
    <citation type="submission" date="2018-05" db="EMBL/GenBank/DDBJ databases">
        <authorList>
            <person name="Lanie J.A."/>
            <person name="Ng W.-L."/>
            <person name="Kazmierczak K.M."/>
            <person name="Andrzejewski T.M."/>
            <person name="Davidsen T.M."/>
            <person name="Wayne K.J."/>
            <person name="Tettelin H."/>
            <person name="Glass J.I."/>
            <person name="Rusch D."/>
            <person name="Podicherti R."/>
            <person name="Tsui H.-C.T."/>
            <person name="Winkler M.E."/>
        </authorList>
    </citation>
    <scope>NUCLEOTIDE SEQUENCE</scope>
</reference>
<dbReference type="EMBL" id="UINC01119408">
    <property type="protein sequence ID" value="SVC93206.1"/>
    <property type="molecule type" value="Genomic_DNA"/>
</dbReference>
<gene>
    <name evidence="1" type="ORF">METZ01_LOCUS346060</name>
</gene>
<accession>A0A382R684</accession>
<proteinExistence type="predicted"/>
<sequence>MPRSVKKGPFVDEKLAAKVEEVNRIG</sequence>
<organism evidence="1">
    <name type="scientific">marine metagenome</name>
    <dbReference type="NCBI Taxonomy" id="408172"/>
    <lineage>
        <taxon>unclassified sequences</taxon>
        <taxon>metagenomes</taxon>
        <taxon>ecological metagenomes</taxon>
    </lineage>
</organism>
<evidence type="ECO:0000313" key="1">
    <source>
        <dbReference type="EMBL" id="SVC93206.1"/>
    </source>
</evidence>
<evidence type="ECO:0008006" key="2">
    <source>
        <dbReference type="Google" id="ProtNLM"/>
    </source>
</evidence>